<evidence type="ECO:0000256" key="3">
    <source>
        <dbReference type="ARBA" id="ARBA00022691"/>
    </source>
</evidence>
<accession>A0A086MRR7</accession>
<dbReference type="SUPFAM" id="SSF53335">
    <property type="entry name" value="S-adenosyl-L-methionine-dependent methyltransferases"/>
    <property type="match status" value="1"/>
</dbReference>
<dbReference type="AlphaFoldDB" id="A0A086MRR7"/>
<evidence type="ECO:0000256" key="1">
    <source>
        <dbReference type="ARBA" id="ARBA00022603"/>
    </source>
</evidence>
<keyword evidence="3" id="KW-0949">S-adenosyl-L-methionine</keyword>
<dbReference type="GO" id="GO:0032259">
    <property type="term" value="P:methylation"/>
    <property type="evidence" value="ECO:0007669"/>
    <property type="project" value="UniProtKB-KW"/>
</dbReference>
<dbReference type="Gene3D" id="3.40.50.150">
    <property type="entry name" value="Vaccinia Virus protein VP39"/>
    <property type="match status" value="1"/>
</dbReference>
<name>A0A086MRR7_9ACTN</name>
<dbReference type="Pfam" id="PF13649">
    <property type="entry name" value="Methyltransf_25"/>
    <property type="match status" value="1"/>
</dbReference>
<dbReference type="STRING" id="1915400.FM21_32845"/>
<comment type="caution">
    <text evidence="5">The sequence shown here is derived from an EMBL/GenBank/DDBJ whole genome shotgun (WGS) entry which is preliminary data.</text>
</comment>
<proteinExistence type="predicted"/>
<dbReference type="RefSeq" id="WP_043384990.1">
    <property type="nucleotide sequence ID" value="NZ_KN039949.1"/>
</dbReference>
<reference evidence="5 6" key="1">
    <citation type="submission" date="2014-05" db="EMBL/GenBank/DDBJ databases">
        <title>Complete genome sequence of the Streptomyces mutabilis TRM45540.</title>
        <authorList>
            <person name="Luo X."/>
            <person name="Zhang L."/>
        </authorList>
    </citation>
    <scope>NUCLEOTIDE SEQUENCE [LARGE SCALE GENOMIC DNA]</scope>
    <source>
        <strain evidence="5 6">TRM45540</strain>
    </source>
</reference>
<evidence type="ECO:0000259" key="4">
    <source>
        <dbReference type="Pfam" id="PF13649"/>
    </source>
</evidence>
<dbReference type="Proteomes" id="UP000029095">
    <property type="component" value="Unassembled WGS sequence"/>
</dbReference>
<protein>
    <recommendedName>
        <fullName evidence="4">Methyltransferase domain-containing protein</fullName>
    </recommendedName>
</protein>
<keyword evidence="2" id="KW-0808">Transferase</keyword>
<keyword evidence="1" id="KW-0489">Methyltransferase</keyword>
<dbReference type="PANTHER" id="PTHR43464">
    <property type="entry name" value="METHYLTRANSFERASE"/>
    <property type="match status" value="1"/>
</dbReference>
<dbReference type="HOGENOM" id="CLU_069129_2_0_11"/>
<gene>
    <name evidence="5" type="ORF">FM21_32845</name>
</gene>
<dbReference type="GO" id="GO:0008168">
    <property type="term" value="F:methyltransferase activity"/>
    <property type="evidence" value="ECO:0007669"/>
    <property type="project" value="UniProtKB-KW"/>
</dbReference>
<evidence type="ECO:0000256" key="2">
    <source>
        <dbReference type="ARBA" id="ARBA00022679"/>
    </source>
</evidence>
<keyword evidence="6" id="KW-1185">Reference proteome</keyword>
<feature type="domain" description="Methyltransferase" evidence="4">
    <location>
        <begin position="43"/>
        <end position="133"/>
    </location>
</feature>
<evidence type="ECO:0000313" key="5">
    <source>
        <dbReference type="EMBL" id="KFG71585.1"/>
    </source>
</evidence>
<evidence type="ECO:0000313" key="6">
    <source>
        <dbReference type="Proteomes" id="UP000029095"/>
    </source>
</evidence>
<dbReference type="InterPro" id="IPR041698">
    <property type="entry name" value="Methyltransf_25"/>
</dbReference>
<dbReference type="EMBL" id="JNFQ01000006">
    <property type="protein sequence ID" value="KFG71585.1"/>
    <property type="molecule type" value="Genomic_DNA"/>
</dbReference>
<dbReference type="Gene3D" id="2.20.130.10">
    <property type="entry name" value="CAC2371-like domains"/>
    <property type="match status" value="1"/>
</dbReference>
<organism evidence="5 6">
    <name type="scientific">Streptomyces mutabilis</name>
    <dbReference type="NCBI Taxonomy" id="67332"/>
    <lineage>
        <taxon>Bacteria</taxon>
        <taxon>Bacillati</taxon>
        <taxon>Actinomycetota</taxon>
        <taxon>Actinomycetes</taxon>
        <taxon>Kitasatosporales</taxon>
        <taxon>Streptomycetaceae</taxon>
        <taxon>Streptomyces</taxon>
    </lineage>
</organism>
<dbReference type="InterPro" id="IPR029063">
    <property type="entry name" value="SAM-dependent_MTases_sf"/>
</dbReference>
<dbReference type="PANTHER" id="PTHR43464:SF19">
    <property type="entry name" value="UBIQUINONE BIOSYNTHESIS O-METHYLTRANSFERASE, MITOCHONDRIAL"/>
    <property type="match status" value="1"/>
</dbReference>
<sequence length="236" mass="26264">MYENNSAAEMYDLLYQDRKDYRAEAREVAGLIREKKGDAQSLLDVACGTGIHLEAFAGLFDRVEGVDLSRPMLEVAKQRLPDTPLHHADMRDFRLGSSFDAIVCMFSSIGYLRSTQDLDAALRTFAGNLTAGGVVVIEPWYFPQTFLDHHVSGHALTHEGRTITRVSHSTRVGNLTRMELHYVLADREGVQHRSEIDELTLFTSDEYEAAFSQAGLKVDYVASAEARPGYFVGTAA</sequence>
<dbReference type="CDD" id="cd02440">
    <property type="entry name" value="AdoMet_MTases"/>
    <property type="match status" value="1"/>
</dbReference>